<dbReference type="EMBL" id="BNBC01000047">
    <property type="protein sequence ID" value="GHF04861.1"/>
    <property type="molecule type" value="Genomic_DNA"/>
</dbReference>
<dbReference type="Gene3D" id="3.40.430.10">
    <property type="entry name" value="Dihydrofolate Reductase, subunit A"/>
    <property type="match status" value="1"/>
</dbReference>
<dbReference type="Pfam" id="PF01872">
    <property type="entry name" value="RibD_C"/>
    <property type="match status" value="1"/>
</dbReference>
<comment type="caution">
    <text evidence="3">The sequence shown here is derived from an EMBL/GenBank/DDBJ whole genome shotgun (WGS) entry which is preliminary data.</text>
</comment>
<sequence>MRIVVINHVTLDGVMQGPGRSDEDTRDGFPHGGWAAERGGDDDVTRAWGRRLAAGSGYLLGRRTYQDVLAHWNTQDSPFRDALNNAPKYVVSNTLAEPLPWPNSTLLSGDIPAAVAELRKTPGNDLHIMGSGALIRTLAPLGLIDEYLLCIHPLVLGVGRRLFADGFVPTTFDVADTISTATGVIIAGYRPHPRGPVRAERG</sequence>
<dbReference type="GO" id="GO:0009231">
    <property type="term" value="P:riboflavin biosynthetic process"/>
    <property type="evidence" value="ECO:0007669"/>
    <property type="project" value="InterPro"/>
</dbReference>
<evidence type="ECO:0000259" key="2">
    <source>
        <dbReference type="Pfam" id="PF01872"/>
    </source>
</evidence>
<dbReference type="AlphaFoldDB" id="A0A919E262"/>
<gene>
    <name evidence="3" type="ORF">GCM10014715_71340</name>
</gene>
<dbReference type="PANTHER" id="PTHR38011">
    <property type="entry name" value="DIHYDROFOLATE REDUCTASE FAMILY PROTEIN (AFU_ORTHOLOGUE AFUA_8G06820)"/>
    <property type="match status" value="1"/>
</dbReference>
<evidence type="ECO:0000313" key="3">
    <source>
        <dbReference type="EMBL" id="GHF04861.1"/>
    </source>
</evidence>
<protein>
    <submittedName>
        <fullName evidence="3">Deaminase reductase</fullName>
    </submittedName>
</protein>
<dbReference type="InterPro" id="IPR024072">
    <property type="entry name" value="DHFR-like_dom_sf"/>
</dbReference>
<dbReference type="SUPFAM" id="SSF53597">
    <property type="entry name" value="Dihydrofolate reductase-like"/>
    <property type="match status" value="1"/>
</dbReference>
<organism evidence="3 4">
    <name type="scientific">Streptomyces spiralis</name>
    <dbReference type="NCBI Taxonomy" id="66376"/>
    <lineage>
        <taxon>Bacteria</taxon>
        <taxon>Bacillati</taxon>
        <taxon>Actinomycetota</taxon>
        <taxon>Actinomycetes</taxon>
        <taxon>Kitasatosporales</taxon>
        <taxon>Streptomycetaceae</taxon>
        <taxon>Streptomyces</taxon>
    </lineage>
</organism>
<feature type="compositionally biased region" description="Basic and acidic residues" evidence="1">
    <location>
        <begin position="20"/>
        <end position="29"/>
    </location>
</feature>
<feature type="domain" description="Bacterial bifunctional deaminase-reductase C-terminal" evidence="2">
    <location>
        <begin position="7"/>
        <end position="182"/>
    </location>
</feature>
<reference evidence="3" key="2">
    <citation type="submission" date="2020-09" db="EMBL/GenBank/DDBJ databases">
        <authorList>
            <person name="Sun Q."/>
            <person name="Ohkuma M."/>
        </authorList>
    </citation>
    <scope>NUCLEOTIDE SEQUENCE</scope>
    <source>
        <strain evidence="3">JCM 3302</strain>
    </source>
</reference>
<accession>A0A919E262</accession>
<dbReference type="GO" id="GO:0008703">
    <property type="term" value="F:5-amino-6-(5-phosphoribosylamino)uracil reductase activity"/>
    <property type="evidence" value="ECO:0007669"/>
    <property type="project" value="InterPro"/>
</dbReference>
<dbReference type="InterPro" id="IPR050765">
    <property type="entry name" value="Riboflavin_Biosynth_HTPR"/>
</dbReference>
<feature type="region of interest" description="Disordered" evidence="1">
    <location>
        <begin position="15"/>
        <end position="40"/>
    </location>
</feature>
<dbReference type="RefSeq" id="WP_189906840.1">
    <property type="nucleotide sequence ID" value="NZ_BNBC01000047.1"/>
</dbReference>
<keyword evidence="4" id="KW-1185">Reference proteome</keyword>
<evidence type="ECO:0000313" key="4">
    <source>
        <dbReference type="Proteomes" id="UP000641386"/>
    </source>
</evidence>
<dbReference type="InterPro" id="IPR002734">
    <property type="entry name" value="RibDG_C"/>
</dbReference>
<dbReference type="PANTHER" id="PTHR38011:SF2">
    <property type="entry name" value="BIFUNCTIONAL DEAMINASE-REDUCTASE DOMAIN PROTEIN"/>
    <property type="match status" value="1"/>
</dbReference>
<name>A0A919E262_9ACTN</name>
<evidence type="ECO:0000256" key="1">
    <source>
        <dbReference type="SAM" id="MobiDB-lite"/>
    </source>
</evidence>
<proteinExistence type="predicted"/>
<reference evidence="3" key="1">
    <citation type="journal article" date="2014" name="Int. J. Syst. Evol. Microbiol.">
        <title>Complete genome sequence of Corynebacterium casei LMG S-19264T (=DSM 44701T), isolated from a smear-ripened cheese.</title>
        <authorList>
            <consortium name="US DOE Joint Genome Institute (JGI-PGF)"/>
            <person name="Walter F."/>
            <person name="Albersmeier A."/>
            <person name="Kalinowski J."/>
            <person name="Ruckert C."/>
        </authorList>
    </citation>
    <scope>NUCLEOTIDE SEQUENCE</scope>
    <source>
        <strain evidence="3">JCM 3302</strain>
    </source>
</reference>
<dbReference type="Proteomes" id="UP000641386">
    <property type="component" value="Unassembled WGS sequence"/>
</dbReference>